<evidence type="ECO:0000256" key="1">
    <source>
        <dbReference type="SAM" id="MobiDB-lite"/>
    </source>
</evidence>
<dbReference type="EMBL" id="CATIWC010000848">
    <property type="protein sequence ID" value="CAI8583605.1"/>
    <property type="molecule type" value="Genomic_DNA"/>
</dbReference>
<evidence type="ECO:0000313" key="2">
    <source>
        <dbReference type="EMBL" id="CAI8583605.1"/>
    </source>
</evidence>
<feature type="region of interest" description="Disordered" evidence="1">
    <location>
        <begin position="79"/>
        <end position="163"/>
    </location>
</feature>
<keyword evidence="3" id="KW-1185">Reference proteome</keyword>
<comment type="caution">
    <text evidence="2">The sequence shown here is derived from an EMBL/GenBank/DDBJ whole genome shotgun (WGS) entry which is preliminary data.</text>
</comment>
<gene>
    <name evidence="2" type="ORF">VFH_U034960</name>
</gene>
<feature type="compositionally biased region" description="Acidic residues" evidence="1">
    <location>
        <begin position="89"/>
        <end position="105"/>
    </location>
</feature>
<evidence type="ECO:0000313" key="3">
    <source>
        <dbReference type="Proteomes" id="UP001157006"/>
    </source>
</evidence>
<dbReference type="Proteomes" id="UP001157006">
    <property type="component" value="Unassembled WGS sequence"/>
</dbReference>
<protein>
    <submittedName>
        <fullName evidence="2">Uncharacterized protein</fullName>
    </submittedName>
</protein>
<name>A0AAV0YGA9_VICFA</name>
<dbReference type="AlphaFoldDB" id="A0AAV0YGA9"/>
<feature type="compositionally biased region" description="Basic and acidic residues" evidence="1">
    <location>
        <begin position="106"/>
        <end position="132"/>
    </location>
</feature>
<feature type="compositionally biased region" description="Basic and acidic residues" evidence="1">
    <location>
        <begin position="148"/>
        <end position="157"/>
    </location>
</feature>
<sequence>MEKRFKCVVHHSELNDEVVVDVGADLGVDEIVAGDDRAGVGVNEDVVHEGDNLGVNENVVDAGVDLGVNEDVVDVVREKGSEDSPLDVNFEDSENDIGIDGEITVDDEKVSTKGKAKGKENGKAKGKEKGKGNMEGSSEGSGSLGDVNEGHILEENLRGLSDI</sequence>
<accession>A0AAV0YGA9</accession>
<proteinExistence type="predicted"/>
<reference evidence="2 3" key="1">
    <citation type="submission" date="2023-01" db="EMBL/GenBank/DDBJ databases">
        <authorList>
            <person name="Kreplak J."/>
        </authorList>
    </citation>
    <scope>NUCLEOTIDE SEQUENCE [LARGE SCALE GENOMIC DNA]</scope>
</reference>
<organism evidence="2 3">
    <name type="scientific">Vicia faba</name>
    <name type="common">Broad bean</name>
    <name type="synonym">Faba vulgaris</name>
    <dbReference type="NCBI Taxonomy" id="3906"/>
    <lineage>
        <taxon>Eukaryota</taxon>
        <taxon>Viridiplantae</taxon>
        <taxon>Streptophyta</taxon>
        <taxon>Embryophyta</taxon>
        <taxon>Tracheophyta</taxon>
        <taxon>Spermatophyta</taxon>
        <taxon>Magnoliopsida</taxon>
        <taxon>eudicotyledons</taxon>
        <taxon>Gunneridae</taxon>
        <taxon>Pentapetalae</taxon>
        <taxon>rosids</taxon>
        <taxon>fabids</taxon>
        <taxon>Fabales</taxon>
        <taxon>Fabaceae</taxon>
        <taxon>Papilionoideae</taxon>
        <taxon>50 kb inversion clade</taxon>
        <taxon>NPAAA clade</taxon>
        <taxon>Hologalegina</taxon>
        <taxon>IRL clade</taxon>
        <taxon>Fabeae</taxon>
        <taxon>Vicia</taxon>
    </lineage>
</organism>